<reference evidence="1" key="2">
    <citation type="submission" date="2023-01" db="EMBL/GenBank/DDBJ databases">
        <title>Draft genome sequence of Maritalea porphyrae strain NBRC 107169.</title>
        <authorList>
            <person name="Sun Q."/>
            <person name="Mori K."/>
        </authorList>
    </citation>
    <scope>NUCLEOTIDE SEQUENCE</scope>
    <source>
        <strain evidence="1">NBRC 107169</strain>
    </source>
</reference>
<evidence type="ECO:0000313" key="2">
    <source>
        <dbReference type="Proteomes" id="UP001161405"/>
    </source>
</evidence>
<organism evidence="1 2">
    <name type="scientific">Maritalea porphyrae</name>
    <dbReference type="NCBI Taxonomy" id="880732"/>
    <lineage>
        <taxon>Bacteria</taxon>
        <taxon>Pseudomonadati</taxon>
        <taxon>Pseudomonadota</taxon>
        <taxon>Alphaproteobacteria</taxon>
        <taxon>Hyphomicrobiales</taxon>
        <taxon>Devosiaceae</taxon>
        <taxon>Maritalea</taxon>
    </lineage>
</organism>
<dbReference type="RefSeq" id="WP_284360762.1">
    <property type="nucleotide sequence ID" value="NZ_BSNI01000001.1"/>
</dbReference>
<protein>
    <submittedName>
        <fullName evidence="1">Uncharacterized protein</fullName>
    </submittedName>
</protein>
<dbReference type="EMBL" id="BSNI01000001">
    <property type="protein sequence ID" value="GLQ15769.1"/>
    <property type="molecule type" value="Genomic_DNA"/>
</dbReference>
<gene>
    <name evidence="1" type="ORF">GCM10007879_00180</name>
</gene>
<proteinExistence type="predicted"/>
<dbReference type="Proteomes" id="UP001161405">
    <property type="component" value="Unassembled WGS sequence"/>
</dbReference>
<reference evidence="1" key="1">
    <citation type="journal article" date="2014" name="Int. J. Syst. Evol. Microbiol.">
        <title>Complete genome of a new Firmicutes species belonging to the dominant human colonic microbiota ('Ruminococcus bicirculans') reveals two chromosomes and a selective capacity to utilize plant glucans.</title>
        <authorList>
            <consortium name="NISC Comparative Sequencing Program"/>
            <person name="Wegmann U."/>
            <person name="Louis P."/>
            <person name="Goesmann A."/>
            <person name="Henrissat B."/>
            <person name="Duncan S.H."/>
            <person name="Flint H.J."/>
        </authorList>
    </citation>
    <scope>NUCLEOTIDE SEQUENCE</scope>
    <source>
        <strain evidence="1">NBRC 107169</strain>
    </source>
</reference>
<sequence length="109" mass="12031">MVHPFGLVTYRQGKDEGTLIAEWINDDPNSLDSEIGIGMAKIAKAGSDHFEGEYNVEYWLAGKVIKLELSIKRNGPIYDMVWAENGATTNTGYGFISGDMLVAGFERKV</sequence>
<keyword evidence="2" id="KW-1185">Reference proteome</keyword>
<comment type="caution">
    <text evidence="1">The sequence shown here is derived from an EMBL/GenBank/DDBJ whole genome shotgun (WGS) entry which is preliminary data.</text>
</comment>
<accession>A0ABQ5UKK1</accession>
<name>A0ABQ5UKK1_9HYPH</name>
<evidence type="ECO:0000313" key="1">
    <source>
        <dbReference type="EMBL" id="GLQ15769.1"/>
    </source>
</evidence>